<comment type="caution">
    <text evidence="2">The sequence shown here is derived from an EMBL/GenBank/DDBJ whole genome shotgun (WGS) entry which is preliminary data.</text>
</comment>
<feature type="domain" description="DUF6589" evidence="1">
    <location>
        <begin position="9"/>
        <end position="404"/>
    </location>
</feature>
<name>A0AAU9XI37_9CNID</name>
<protein>
    <recommendedName>
        <fullName evidence="1">DUF6589 domain-containing protein</fullName>
    </recommendedName>
</protein>
<dbReference type="AlphaFoldDB" id="A0AAU9XI37"/>
<evidence type="ECO:0000259" key="1">
    <source>
        <dbReference type="Pfam" id="PF20231"/>
    </source>
</evidence>
<dbReference type="Proteomes" id="UP001159428">
    <property type="component" value="Unassembled WGS sequence"/>
</dbReference>
<proteinExistence type="predicted"/>
<keyword evidence="3" id="KW-1185">Reference proteome</keyword>
<dbReference type="Pfam" id="PF20231">
    <property type="entry name" value="DUF6589"/>
    <property type="match status" value="1"/>
</dbReference>
<evidence type="ECO:0000313" key="3">
    <source>
        <dbReference type="Proteomes" id="UP001159428"/>
    </source>
</evidence>
<dbReference type="EMBL" id="CALNXJ010000045">
    <property type="protein sequence ID" value="CAH3148953.1"/>
    <property type="molecule type" value="Genomic_DNA"/>
</dbReference>
<sequence length="424" mass="48073">MAQKSNVRVPIGIIFKNENINEDMVSILQQFFSYLPKTGDGGVDGQLFSGDQLTVERAVNVISSVANGFTPEDRLEGINLQLGDWHAAVKVLTVSQTTISSCIKSDSDLGTLFPDRTLINWRNVTGDPHSSFRANGDFLPVIFLSQCYHSCMTVLGFADKSSAPEHYPLPEDMEKLRKAQKLEYLHGISEKEVDSFIFQSEEQMQKLKAEEEIDILQQQEVTAKGRFPCRFPGCNKSFKYNGKTRRNHELFHHPRVQFKDSMIMTQSSPECTALQKETKAGDDVYNYNCAILPDCFLFFNFLNAIKEGDGERIVQQYKYIMLSCKANGSHSTKYALECLTQFFFVFALLSQRDSKQFVWNRSVNNSGKKAAYIPIDEDTEHESNAIKQGIRNIGPYVTENAVQRIYFPRRPTASILSNLVNSIK</sequence>
<reference evidence="2 3" key="1">
    <citation type="submission" date="2022-05" db="EMBL/GenBank/DDBJ databases">
        <authorList>
            <consortium name="Genoscope - CEA"/>
            <person name="William W."/>
        </authorList>
    </citation>
    <scope>NUCLEOTIDE SEQUENCE [LARGE SCALE GENOMIC DNA]</scope>
</reference>
<gene>
    <name evidence="2" type="ORF">PMEA_00024208</name>
</gene>
<dbReference type="InterPro" id="IPR046496">
    <property type="entry name" value="DUF6589"/>
</dbReference>
<organism evidence="2 3">
    <name type="scientific">Pocillopora meandrina</name>
    <dbReference type="NCBI Taxonomy" id="46732"/>
    <lineage>
        <taxon>Eukaryota</taxon>
        <taxon>Metazoa</taxon>
        <taxon>Cnidaria</taxon>
        <taxon>Anthozoa</taxon>
        <taxon>Hexacorallia</taxon>
        <taxon>Scleractinia</taxon>
        <taxon>Astrocoeniina</taxon>
        <taxon>Pocilloporidae</taxon>
        <taxon>Pocillopora</taxon>
    </lineage>
</organism>
<accession>A0AAU9XI37</accession>
<evidence type="ECO:0000313" key="2">
    <source>
        <dbReference type="EMBL" id="CAH3148953.1"/>
    </source>
</evidence>